<sequence length="170" mass="18965">MGQLPPAHPLQRTEPATPGICPDRELSCDLLVHRLTLEWLSYASQASVRVFMSQTEGASANGNSHWMSLARNVKDVSSDVSFLTSPTWEGTQAPTQATPHTFITALGNHPVGGPPHPSFCPLVPCRAHEQWDLDEARIELQSLQRSTETRNLFFKEFPLLHKNILFLIRS</sequence>
<dbReference type="AlphaFoldDB" id="A0A7J7ZX08"/>
<protein>
    <submittedName>
        <fullName evidence="1">Uncharacterized protein</fullName>
    </submittedName>
</protein>
<comment type="caution">
    <text evidence="1">The sequence shown here is derived from an EMBL/GenBank/DDBJ whole genome shotgun (WGS) entry which is preliminary data.</text>
</comment>
<evidence type="ECO:0000313" key="2">
    <source>
        <dbReference type="Proteomes" id="UP000527355"/>
    </source>
</evidence>
<name>A0A7J7ZX08_MYOMY</name>
<proteinExistence type="predicted"/>
<keyword evidence="2" id="KW-1185">Reference proteome</keyword>
<evidence type="ECO:0000313" key="1">
    <source>
        <dbReference type="EMBL" id="KAF6378651.1"/>
    </source>
</evidence>
<gene>
    <name evidence="1" type="ORF">mMyoMyo1_009582</name>
</gene>
<accession>A0A7J7ZX08</accession>
<dbReference type="EMBL" id="JABWUV010000002">
    <property type="protein sequence ID" value="KAF6378651.1"/>
    <property type="molecule type" value="Genomic_DNA"/>
</dbReference>
<organism evidence="1 2">
    <name type="scientific">Myotis myotis</name>
    <name type="common">Greater mouse-eared bat</name>
    <name type="synonym">Vespertilio myotis</name>
    <dbReference type="NCBI Taxonomy" id="51298"/>
    <lineage>
        <taxon>Eukaryota</taxon>
        <taxon>Metazoa</taxon>
        <taxon>Chordata</taxon>
        <taxon>Craniata</taxon>
        <taxon>Vertebrata</taxon>
        <taxon>Euteleostomi</taxon>
        <taxon>Mammalia</taxon>
        <taxon>Eutheria</taxon>
        <taxon>Laurasiatheria</taxon>
        <taxon>Chiroptera</taxon>
        <taxon>Yangochiroptera</taxon>
        <taxon>Vespertilionidae</taxon>
        <taxon>Myotis</taxon>
    </lineage>
</organism>
<dbReference type="Proteomes" id="UP000527355">
    <property type="component" value="Unassembled WGS sequence"/>
</dbReference>
<reference evidence="1 2" key="1">
    <citation type="journal article" date="2020" name="Nature">
        <title>Six reference-quality genomes reveal evolution of bat adaptations.</title>
        <authorList>
            <person name="Jebb D."/>
            <person name="Huang Z."/>
            <person name="Pippel M."/>
            <person name="Hughes G.M."/>
            <person name="Lavrichenko K."/>
            <person name="Devanna P."/>
            <person name="Winkler S."/>
            <person name="Jermiin L.S."/>
            <person name="Skirmuntt E.C."/>
            <person name="Katzourakis A."/>
            <person name="Burkitt-Gray L."/>
            <person name="Ray D.A."/>
            <person name="Sullivan K.A.M."/>
            <person name="Roscito J.G."/>
            <person name="Kirilenko B.M."/>
            <person name="Davalos L.M."/>
            <person name="Corthals A.P."/>
            <person name="Power M.L."/>
            <person name="Jones G."/>
            <person name="Ransome R.D."/>
            <person name="Dechmann D.K.N."/>
            <person name="Locatelli A.G."/>
            <person name="Puechmaille S.J."/>
            <person name="Fedrigo O."/>
            <person name="Jarvis E.D."/>
            <person name="Hiller M."/>
            <person name="Vernes S.C."/>
            <person name="Myers E.W."/>
            <person name="Teeling E.C."/>
        </authorList>
    </citation>
    <scope>NUCLEOTIDE SEQUENCE [LARGE SCALE GENOMIC DNA]</scope>
    <source>
        <strain evidence="1">MMyoMyo1</strain>
        <tissue evidence="1">Flight muscle</tissue>
    </source>
</reference>